<dbReference type="InterPro" id="IPR013096">
    <property type="entry name" value="Cupin_2"/>
</dbReference>
<dbReference type="AlphaFoldDB" id="A0A6J7BHB1"/>
<dbReference type="Gene3D" id="2.60.120.10">
    <property type="entry name" value="Jelly Rolls"/>
    <property type="match status" value="1"/>
</dbReference>
<accession>A0A6J7BHB1</accession>
<protein>
    <submittedName>
        <fullName evidence="2">Unannotated protein</fullName>
    </submittedName>
</protein>
<organism evidence="2">
    <name type="scientific">freshwater metagenome</name>
    <dbReference type="NCBI Taxonomy" id="449393"/>
    <lineage>
        <taxon>unclassified sequences</taxon>
        <taxon>metagenomes</taxon>
        <taxon>ecological metagenomes</taxon>
    </lineage>
</organism>
<dbReference type="SUPFAM" id="SSF51182">
    <property type="entry name" value="RmlC-like cupins"/>
    <property type="match status" value="1"/>
</dbReference>
<dbReference type="EMBL" id="CAFBAA010000038">
    <property type="protein sequence ID" value="CAB4844882.1"/>
    <property type="molecule type" value="Genomic_DNA"/>
</dbReference>
<reference evidence="2" key="1">
    <citation type="submission" date="2020-05" db="EMBL/GenBank/DDBJ databases">
        <authorList>
            <person name="Chiriac C."/>
            <person name="Salcher M."/>
            <person name="Ghai R."/>
            <person name="Kavagutti S V."/>
        </authorList>
    </citation>
    <scope>NUCLEOTIDE SEQUENCE</scope>
</reference>
<evidence type="ECO:0000313" key="2">
    <source>
        <dbReference type="EMBL" id="CAB4844882.1"/>
    </source>
</evidence>
<dbReference type="InterPro" id="IPR014710">
    <property type="entry name" value="RmlC-like_jellyroll"/>
</dbReference>
<sequence>MPHLLNAPIQIPVPGGKVIDEYVGGVATASSHMSVAKMIAPAGWEEPFQTPDFEEVTVVLRGTVLVECDGEIFEVHAGQSIVTAKGERVRYSVGPEGAEYVAVCTPAFSPELVNREE</sequence>
<dbReference type="Pfam" id="PF07883">
    <property type="entry name" value="Cupin_2"/>
    <property type="match status" value="1"/>
</dbReference>
<feature type="domain" description="Cupin type-2" evidence="1">
    <location>
        <begin position="39"/>
        <end position="102"/>
    </location>
</feature>
<dbReference type="InterPro" id="IPR011051">
    <property type="entry name" value="RmlC_Cupin_sf"/>
</dbReference>
<gene>
    <name evidence="2" type="ORF">UFOPK3266_01263</name>
</gene>
<evidence type="ECO:0000259" key="1">
    <source>
        <dbReference type="Pfam" id="PF07883"/>
    </source>
</evidence>
<name>A0A6J7BHB1_9ZZZZ</name>
<proteinExistence type="predicted"/>